<keyword evidence="2" id="KW-0806">Transcription termination</keyword>
<proteinExistence type="inferred from homology"/>
<evidence type="ECO:0000256" key="1">
    <source>
        <dbReference type="ARBA" id="ARBA00007692"/>
    </source>
</evidence>
<dbReference type="GO" id="GO:0003676">
    <property type="term" value="F:nucleic acid binding"/>
    <property type="evidence" value="ECO:0007669"/>
    <property type="project" value="InterPro"/>
</dbReference>
<gene>
    <name evidence="4" type="ORF">CKAN_01004400</name>
</gene>
<keyword evidence="2" id="KW-0805">Transcription regulation</keyword>
<sequence>MRSSLPFSYQVKSFLSFTPFHTSMFSFRFSRNLLQLSSSIKDSKTRGNFYVFLVQKPSSLISVSSLSNSPTAEDHSFTVSYLINSCGLSPESALLASKRVIIKNHEKPDAVLALLKNHGFYKPHITKLITRLPPLLLADPEKTLKPKLDFFLGSGVTGPVMVKMLSSNPSLFERSLTKQIIPSFDFLKSFVRTNENINAALRRSTQVLHARLHGTLVPNISMLRNHGVPESRIISLIITHPRTLVLMPDQFSKVVKTVEGFGFDCLSSAFVIAVRVMSVMSRSTWERKLEVYKRVGWSEDEVLTAFKKQPLCMNASEKKIKRTLEFVAKELGTKASDICRCPNVLLLSFERRIVPRCAVMQVLISRNLIRKDFSLNSVMLCNELDFLRRFVTKYQEEAPEALMAYQGRRALLGSDIGSEDCGETVML</sequence>
<reference evidence="4 5" key="1">
    <citation type="journal article" date="2019" name="Nat. Plants">
        <title>Stout camphor tree genome fills gaps in understanding of flowering plant genome evolution.</title>
        <authorList>
            <person name="Chaw S.M."/>
            <person name="Liu Y.C."/>
            <person name="Wu Y.W."/>
            <person name="Wang H.Y."/>
            <person name="Lin C.I."/>
            <person name="Wu C.S."/>
            <person name="Ke H.M."/>
            <person name="Chang L.Y."/>
            <person name="Hsu C.Y."/>
            <person name="Yang H.T."/>
            <person name="Sudianto E."/>
            <person name="Hsu M.H."/>
            <person name="Wu K.P."/>
            <person name="Wang L.N."/>
            <person name="Leebens-Mack J.H."/>
            <person name="Tsai I.J."/>
        </authorList>
    </citation>
    <scope>NUCLEOTIDE SEQUENCE [LARGE SCALE GENOMIC DNA]</scope>
    <source>
        <strain evidence="5">cv. Chaw 1501</strain>
        <tissue evidence="4">Young leaves</tissue>
    </source>
</reference>
<name>A0A3S3NK61_9MAGN</name>
<evidence type="ECO:0000313" key="5">
    <source>
        <dbReference type="Proteomes" id="UP000283530"/>
    </source>
</evidence>
<evidence type="ECO:0000256" key="2">
    <source>
        <dbReference type="ARBA" id="ARBA00022472"/>
    </source>
</evidence>
<evidence type="ECO:0000256" key="3">
    <source>
        <dbReference type="ARBA" id="ARBA00022946"/>
    </source>
</evidence>
<dbReference type="OrthoDB" id="637682at2759"/>
<comment type="similarity">
    <text evidence="1">Belongs to the mTERF family.</text>
</comment>
<dbReference type="InterPro" id="IPR003690">
    <property type="entry name" value="MTERF"/>
</dbReference>
<evidence type="ECO:0000313" key="4">
    <source>
        <dbReference type="EMBL" id="RWR81363.1"/>
    </source>
</evidence>
<keyword evidence="5" id="KW-1185">Reference proteome</keyword>
<dbReference type="EMBL" id="QPKB01000003">
    <property type="protein sequence ID" value="RWR81363.1"/>
    <property type="molecule type" value="Genomic_DNA"/>
</dbReference>
<keyword evidence="3" id="KW-0809">Transit peptide</keyword>
<dbReference type="Proteomes" id="UP000283530">
    <property type="component" value="Unassembled WGS sequence"/>
</dbReference>
<accession>A0A3S3NK61</accession>
<dbReference type="PANTHER" id="PTHR13068">
    <property type="entry name" value="CGI-12 PROTEIN-RELATED"/>
    <property type="match status" value="1"/>
</dbReference>
<organism evidence="4 5">
    <name type="scientific">Cinnamomum micranthum f. kanehirae</name>
    <dbReference type="NCBI Taxonomy" id="337451"/>
    <lineage>
        <taxon>Eukaryota</taxon>
        <taxon>Viridiplantae</taxon>
        <taxon>Streptophyta</taxon>
        <taxon>Embryophyta</taxon>
        <taxon>Tracheophyta</taxon>
        <taxon>Spermatophyta</taxon>
        <taxon>Magnoliopsida</taxon>
        <taxon>Magnoliidae</taxon>
        <taxon>Laurales</taxon>
        <taxon>Lauraceae</taxon>
        <taxon>Cinnamomum</taxon>
    </lineage>
</organism>
<dbReference type="AlphaFoldDB" id="A0A3S3NK61"/>
<dbReference type="GO" id="GO:0006353">
    <property type="term" value="P:DNA-templated transcription termination"/>
    <property type="evidence" value="ECO:0007669"/>
    <property type="project" value="UniProtKB-KW"/>
</dbReference>
<dbReference type="FunFam" id="1.25.70.10:FF:000001">
    <property type="entry name" value="Mitochondrial transcription termination factor-like"/>
    <property type="match status" value="1"/>
</dbReference>
<protein>
    <submittedName>
        <fullName evidence="4">Mitochodrial transcription termination factor-related</fullName>
    </submittedName>
</protein>
<keyword evidence="2" id="KW-0804">Transcription</keyword>
<dbReference type="SMART" id="SM00733">
    <property type="entry name" value="Mterf"/>
    <property type="match status" value="7"/>
</dbReference>
<dbReference type="Gene3D" id="1.25.70.10">
    <property type="entry name" value="Transcription termination factor 3, mitochondrial"/>
    <property type="match status" value="1"/>
</dbReference>
<comment type="caution">
    <text evidence="4">The sequence shown here is derived from an EMBL/GenBank/DDBJ whole genome shotgun (WGS) entry which is preliminary data.</text>
</comment>
<dbReference type="InterPro" id="IPR038538">
    <property type="entry name" value="MTERF_sf"/>
</dbReference>
<dbReference type="PANTHER" id="PTHR13068:SF236">
    <property type="entry name" value="OS02G0749800 PROTEIN"/>
    <property type="match status" value="1"/>
</dbReference>
<dbReference type="Pfam" id="PF02536">
    <property type="entry name" value="mTERF"/>
    <property type="match status" value="1"/>
</dbReference>